<keyword evidence="1" id="KW-0472">Membrane</keyword>
<dbReference type="GO" id="GO:0006508">
    <property type="term" value="P:proteolysis"/>
    <property type="evidence" value="ECO:0007669"/>
    <property type="project" value="UniProtKB-KW"/>
</dbReference>
<dbReference type="eggNOG" id="COG1266">
    <property type="taxonomic scope" value="Bacteria"/>
</dbReference>
<accession>A0A086ZK83</accession>
<name>A0A086ZK83_9BIFI</name>
<sequence length="313" mass="33789">MAKTTHGATAITRARKFVGRQSGFVLGFFLISDLVMGFVYAPAMLLNHSANNSTLLALADFIAKPVATAVIFSFAWALSKDDQDEGTSTRALSLSIRSGQSMTPLALIIITTAMLSVGACGQGIEALVQSITTSLGWKETSVSADIGALNQNVIGILDGWAVVPICEEIIFRGIIMENLRCYGDIFAILTSAILFGVSHGDVAQGADAFLAGLLLGYIANRYSLSWSIAIHALNNFIATLEAQHPTIPYPPIEVTALILLCVLAVIYRKKIGEFRRVNASPKHIYRAWLSPLFIFTILMFLLMAALRFSPDMG</sequence>
<feature type="transmembrane region" description="Helical" evidence="1">
    <location>
        <begin position="249"/>
        <end position="267"/>
    </location>
</feature>
<comment type="caution">
    <text evidence="3">The sequence shown here is derived from an EMBL/GenBank/DDBJ whole genome shotgun (WGS) entry which is preliminary data.</text>
</comment>
<evidence type="ECO:0000313" key="3">
    <source>
        <dbReference type="EMBL" id="KFI46933.1"/>
    </source>
</evidence>
<dbReference type="Pfam" id="PF02517">
    <property type="entry name" value="Rce1-like"/>
    <property type="match status" value="1"/>
</dbReference>
<dbReference type="AlphaFoldDB" id="A0A086ZK83"/>
<dbReference type="Proteomes" id="UP000029096">
    <property type="component" value="Unassembled WGS sequence"/>
</dbReference>
<reference evidence="3 4" key="1">
    <citation type="submission" date="2014-03" db="EMBL/GenBank/DDBJ databases">
        <title>Genomics of Bifidobacteria.</title>
        <authorList>
            <person name="Ventura M."/>
            <person name="Milani C."/>
            <person name="Lugli G.A."/>
        </authorList>
    </citation>
    <scope>NUCLEOTIDE SEQUENCE [LARGE SCALE GENOMIC DNA]</scope>
    <source>
        <strain evidence="3 4">DSM 22767</strain>
    </source>
</reference>
<dbReference type="RefSeq" id="WP_033520470.1">
    <property type="nucleotide sequence ID" value="NZ_JDUS01000001.1"/>
</dbReference>
<feature type="transmembrane region" description="Helical" evidence="1">
    <location>
        <begin position="288"/>
        <end position="308"/>
    </location>
</feature>
<feature type="domain" description="CAAX prenyl protease 2/Lysostaphin resistance protein A-like" evidence="2">
    <location>
        <begin position="153"/>
        <end position="237"/>
    </location>
</feature>
<dbReference type="GO" id="GO:0080120">
    <property type="term" value="P:CAAX-box protein maturation"/>
    <property type="evidence" value="ECO:0007669"/>
    <property type="project" value="UniProtKB-ARBA"/>
</dbReference>
<keyword evidence="1" id="KW-1133">Transmembrane helix</keyword>
<keyword evidence="3" id="KW-0378">Hydrolase</keyword>
<dbReference type="PANTHER" id="PTHR43592">
    <property type="entry name" value="CAAX AMINO TERMINAL PROTEASE"/>
    <property type="match status" value="1"/>
</dbReference>
<dbReference type="OrthoDB" id="8453431at2"/>
<evidence type="ECO:0000259" key="2">
    <source>
        <dbReference type="Pfam" id="PF02517"/>
    </source>
</evidence>
<keyword evidence="3" id="KW-0645">Protease</keyword>
<evidence type="ECO:0000256" key="1">
    <source>
        <dbReference type="SAM" id="Phobius"/>
    </source>
</evidence>
<dbReference type="EMBL" id="JGYP01000001">
    <property type="protein sequence ID" value="KFI46933.1"/>
    <property type="molecule type" value="Genomic_DNA"/>
</dbReference>
<feature type="transmembrane region" description="Helical" evidence="1">
    <location>
        <begin position="55"/>
        <end position="78"/>
    </location>
</feature>
<dbReference type="GO" id="GO:0004175">
    <property type="term" value="F:endopeptidase activity"/>
    <property type="evidence" value="ECO:0007669"/>
    <property type="project" value="UniProtKB-ARBA"/>
</dbReference>
<keyword evidence="4" id="KW-1185">Reference proteome</keyword>
<keyword evidence="1" id="KW-0812">Transmembrane</keyword>
<dbReference type="InterPro" id="IPR003675">
    <property type="entry name" value="Rce1/LyrA-like_dom"/>
</dbReference>
<gene>
    <name evidence="3" type="ORF">BBOH_0407</name>
</gene>
<dbReference type="STRING" id="1437606.BBOH_0407"/>
<evidence type="ECO:0000313" key="4">
    <source>
        <dbReference type="Proteomes" id="UP000029096"/>
    </source>
</evidence>
<organism evidence="3 4">
    <name type="scientific">Bifidobacterium bohemicum DSM 22767</name>
    <dbReference type="NCBI Taxonomy" id="1437606"/>
    <lineage>
        <taxon>Bacteria</taxon>
        <taxon>Bacillati</taxon>
        <taxon>Actinomycetota</taxon>
        <taxon>Actinomycetes</taxon>
        <taxon>Bifidobacteriales</taxon>
        <taxon>Bifidobacteriaceae</taxon>
        <taxon>Bifidobacterium</taxon>
    </lineage>
</organism>
<proteinExistence type="predicted"/>
<feature type="transmembrane region" description="Helical" evidence="1">
    <location>
        <begin position="23"/>
        <end position="43"/>
    </location>
</feature>
<protein>
    <submittedName>
        <fullName evidence="3">CAAX amino terminal protease</fullName>
    </submittedName>
</protein>
<dbReference type="PANTHER" id="PTHR43592:SF15">
    <property type="entry name" value="CAAX AMINO TERMINAL PROTEASE FAMILY PROTEIN"/>
    <property type="match status" value="1"/>
</dbReference>